<name>A0AAV0GJR4_9ASTE</name>
<organism evidence="5 6">
    <name type="scientific">Cuscuta epithymum</name>
    <dbReference type="NCBI Taxonomy" id="186058"/>
    <lineage>
        <taxon>Eukaryota</taxon>
        <taxon>Viridiplantae</taxon>
        <taxon>Streptophyta</taxon>
        <taxon>Embryophyta</taxon>
        <taxon>Tracheophyta</taxon>
        <taxon>Spermatophyta</taxon>
        <taxon>Magnoliopsida</taxon>
        <taxon>eudicotyledons</taxon>
        <taxon>Gunneridae</taxon>
        <taxon>Pentapetalae</taxon>
        <taxon>asterids</taxon>
        <taxon>lamiids</taxon>
        <taxon>Solanales</taxon>
        <taxon>Convolvulaceae</taxon>
        <taxon>Cuscuteae</taxon>
        <taxon>Cuscuta</taxon>
        <taxon>Cuscuta subgen. Cuscuta</taxon>
    </lineage>
</organism>
<gene>
    <name evidence="5" type="ORF">CEPIT_LOCUS43740</name>
</gene>
<reference evidence="5" key="1">
    <citation type="submission" date="2022-07" db="EMBL/GenBank/DDBJ databases">
        <authorList>
            <person name="Macas J."/>
            <person name="Novak P."/>
            <person name="Neumann P."/>
        </authorList>
    </citation>
    <scope>NUCLEOTIDE SEQUENCE</scope>
</reference>
<evidence type="ECO:0008006" key="7">
    <source>
        <dbReference type="Google" id="ProtNLM"/>
    </source>
</evidence>
<dbReference type="Pfam" id="PF18087">
    <property type="entry name" value="RuBisCo_chap_C"/>
    <property type="match status" value="1"/>
</dbReference>
<dbReference type="Pfam" id="PF18579">
    <property type="entry name" value="Raf1_HTH"/>
    <property type="match status" value="1"/>
</dbReference>
<accession>A0AAV0GJR4</accession>
<feature type="domain" description="Rubisco accumulation factor 1 C-terminal" evidence="2">
    <location>
        <begin position="276"/>
        <end position="427"/>
    </location>
</feature>
<comment type="caution">
    <text evidence="5">The sequence shown here is derived from an EMBL/GenBank/DDBJ whole genome shotgun (WGS) entry which is preliminary data.</text>
</comment>
<dbReference type="Proteomes" id="UP001152523">
    <property type="component" value="Unassembled WGS sequence"/>
</dbReference>
<dbReference type="EMBL" id="CAMAPF010001130">
    <property type="protein sequence ID" value="CAH9147433.1"/>
    <property type="molecule type" value="Genomic_DNA"/>
</dbReference>
<feature type="domain" description="Rubisco accumulation factor 1 helix turn helix" evidence="4">
    <location>
        <begin position="76"/>
        <end position="135"/>
    </location>
</feature>
<dbReference type="PANTHER" id="PTHR35299:SF3">
    <property type="entry name" value="RUBISCO ACCUMULATION FACTOR 1.2, CHLOROPLASTIC"/>
    <property type="match status" value="1"/>
</dbReference>
<dbReference type="InterPro" id="IPR037494">
    <property type="entry name" value="RAF1"/>
</dbReference>
<evidence type="ECO:0000313" key="5">
    <source>
        <dbReference type="EMBL" id="CAH9147433.1"/>
    </source>
</evidence>
<dbReference type="InterPro" id="IPR040858">
    <property type="entry name" value="Raf1_C"/>
</dbReference>
<keyword evidence="6" id="KW-1185">Reference proteome</keyword>
<evidence type="ECO:0000259" key="3">
    <source>
        <dbReference type="Pfam" id="PF18578"/>
    </source>
</evidence>
<dbReference type="AlphaFoldDB" id="A0AAV0GJR4"/>
<evidence type="ECO:0000259" key="2">
    <source>
        <dbReference type="Pfam" id="PF18087"/>
    </source>
</evidence>
<evidence type="ECO:0000259" key="4">
    <source>
        <dbReference type="Pfam" id="PF18579"/>
    </source>
</evidence>
<dbReference type="GO" id="GO:0009507">
    <property type="term" value="C:chloroplast"/>
    <property type="evidence" value="ECO:0007669"/>
    <property type="project" value="TreeGrafter"/>
</dbReference>
<evidence type="ECO:0000256" key="1">
    <source>
        <dbReference type="ARBA" id="ARBA00023186"/>
    </source>
</evidence>
<sequence length="436" mass="47917">MISLNVNAPMPPLLSSKFLPSPPAPTIFHKPTLSPRTITALIIPPSSGQKLPEQKQLYQPFRPPPSPIPSKFRSLDTNSRLEILTNRLGLWFEYAPLIPSLIQEGFTPSTIEEITGISGIEQNLLVVASQVRQSLLNSKIDADKLSFFDSGGAELLYEIRILSAAQRAAAADFIAKSHSDAKQSRILARAMKDFPLRRADRGWAMFNAESPGDCLAFSYFKQAMEYEAALLEELRRQSLQKAMEFVESGSARALLAEEGKAEGNERAVKEEEVEVSLVRMQMGEVAESTEVIILPVCQAEEAAEVEEAPWNCGGVGGFGIVESEKEWKRWVVLPGWKPIAGLERGGVAVRFKNGRILPWKESKEEPILVVADRRRKEVVGNSSLYLVVGGEDGSSNAGLMVESGGKLKENGVTESLGMVVLVVRPPREDSKDIIIH</sequence>
<dbReference type="PANTHER" id="PTHR35299">
    <property type="entry name" value="RUBISCO ACCUMULATION FACTOR 1"/>
    <property type="match status" value="1"/>
</dbReference>
<dbReference type="InterPro" id="IPR041358">
    <property type="entry name" value="Raf1_N"/>
</dbReference>
<keyword evidence="1" id="KW-0143">Chaperone</keyword>
<dbReference type="InterPro" id="IPR040781">
    <property type="entry name" value="Raf1_HTH"/>
</dbReference>
<feature type="domain" description="Rubisco accumulation factor 1 alpha-helical" evidence="3">
    <location>
        <begin position="148"/>
        <end position="256"/>
    </location>
</feature>
<protein>
    <recommendedName>
        <fullName evidence="7">Rubisco accumulation factor 1.1, chloroplastic</fullName>
    </recommendedName>
</protein>
<evidence type="ECO:0000313" key="6">
    <source>
        <dbReference type="Proteomes" id="UP001152523"/>
    </source>
</evidence>
<dbReference type="GO" id="GO:0110102">
    <property type="term" value="P:ribulose bisphosphate carboxylase complex assembly"/>
    <property type="evidence" value="ECO:0007669"/>
    <property type="project" value="UniProtKB-ARBA"/>
</dbReference>
<dbReference type="Pfam" id="PF18578">
    <property type="entry name" value="Raf1_N"/>
    <property type="match status" value="1"/>
</dbReference>
<proteinExistence type="predicted"/>